<reference evidence="9 10" key="1">
    <citation type="journal article" date="2016" name="Nat. Commun.">
        <title>Thousands of microbial genomes shed light on interconnected biogeochemical processes in an aquifer system.</title>
        <authorList>
            <person name="Anantharaman K."/>
            <person name="Brown C.T."/>
            <person name="Hug L.A."/>
            <person name="Sharon I."/>
            <person name="Castelle C.J."/>
            <person name="Probst A.J."/>
            <person name="Thomas B.C."/>
            <person name="Singh A."/>
            <person name="Wilkins M.J."/>
            <person name="Karaoz U."/>
            <person name="Brodie E.L."/>
            <person name="Williams K.H."/>
            <person name="Hubbard S.S."/>
            <person name="Banfield J.F."/>
        </authorList>
    </citation>
    <scope>NUCLEOTIDE SEQUENCE [LARGE SCALE GENOMIC DNA]</scope>
</reference>
<feature type="transmembrane region" description="Helical" evidence="8">
    <location>
        <begin position="65"/>
        <end position="88"/>
    </location>
</feature>
<feature type="transmembrane region" description="Helical" evidence="8">
    <location>
        <begin position="195"/>
        <end position="218"/>
    </location>
</feature>
<feature type="transmembrane region" description="Helical" evidence="8">
    <location>
        <begin position="224"/>
        <end position="252"/>
    </location>
</feature>
<organism evidence="9 10">
    <name type="scientific">Candidatus Harrisonbacteria bacterium RIFOXYD1_FULL_40_9</name>
    <dbReference type="NCBI Taxonomy" id="1798412"/>
    <lineage>
        <taxon>Bacteria</taxon>
        <taxon>Candidatus Harrisoniibacteriota</taxon>
    </lineage>
</organism>
<dbReference type="GO" id="GO:0055085">
    <property type="term" value="P:transmembrane transport"/>
    <property type="evidence" value="ECO:0007669"/>
    <property type="project" value="TreeGrafter"/>
</dbReference>
<evidence type="ECO:0008006" key="11">
    <source>
        <dbReference type="Google" id="ProtNLM"/>
    </source>
</evidence>
<keyword evidence="4" id="KW-1003">Cell membrane</keyword>
<evidence type="ECO:0000313" key="10">
    <source>
        <dbReference type="Proteomes" id="UP000176611"/>
    </source>
</evidence>
<dbReference type="GO" id="GO:0005886">
    <property type="term" value="C:plasma membrane"/>
    <property type="evidence" value="ECO:0007669"/>
    <property type="project" value="UniProtKB-SubCell"/>
</dbReference>
<proteinExistence type="inferred from homology"/>
<keyword evidence="3" id="KW-0813">Transport</keyword>
<dbReference type="Proteomes" id="UP000176611">
    <property type="component" value="Unassembled WGS sequence"/>
</dbReference>
<keyword evidence="6 8" id="KW-1133">Transmembrane helix</keyword>
<evidence type="ECO:0000256" key="2">
    <source>
        <dbReference type="ARBA" id="ARBA00009773"/>
    </source>
</evidence>
<feature type="transmembrane region" description="Helical" evidence="8">
    <location>
        <begin position="295"/>
        <end position="324"/>
    </location>
</feature>
<keyword evidence="7 8" id="KW-0472">Membrane</keyword>
<evidence type="ECO:0000256" key="3">
    <source>
        <dbReference type="ARBA" id="ARBA00022448"/>
    </source>
</evidence>
<evidence type="ECO:0000256" key="5">
    <source>
        <dbReference type="ARBA" id="ARBA00022692"/>
    </source>
</evidence>
<feature type="transmembrane region" description="Helical" evidence="8">
    <location>
        <begin position="35"/>
        <end position="53"/>
    </location>
</feature>
<comment type="subcellular location">
    <subcellularLocation>
        <location evidence="1">Cell membrane</location>
        <topology evidence="1">Multi-pass membrane protein</topology>
    </subcellularLocation>
</comment>
<evidence type="ECO:0000256" key="1">
    <source>
        <dbReference type="ARBA" id="ARBA00004651"/>
    </source>
</evidence>
<evidence type="ECO:0000256" key="7">
    <source>
        <dbReference type="ARBA" id="ARBA00023136"/>
    </source>
</evidence>
<protein>
    <recommendedName>
        <fullName evidence="11">AI-2E family transporter</fullName>
    </recommendedName>
</protein>
<dbReference type="AlphaFoldDB" id="A0A1G1ZYL5"/>
<keyword evidence="5 8" id="KW-0812">Transmembrane</keyword>
<feature type="transmembrane region" description="Helical" evidence="8">
    <location>
        <begin position="142"/>
        <end position="161"/>
    </location>
</feature>
<gene>
    <name evidence="9" type="ORF">A2586_02330</name>
</gene>
<dbReference type="Pfam" id="PF01594">
    <property type="entry name" value="AI-2E_transport"/>
    <property type="match status" value="1"/>
</dbReference>
<evidence type="ECO:0000313" key="9">
    <source>
        <dbReference type="EMBL" id="OGY68850.1"/>
    </source>
</evidence>
<comment type="similarity">
    <text evidence="2">Belongs to the autoinducer-2 exporter (AI-2E) (TC 2.A.86) family.</text>
</comment>
<comment type="caution">
    <text evidence="9">The sequence shown here is derived from an EMBL/GenBank/DDBJ whole genome shotgun (WGS) entry which is preliminary data.</text>
</comment>
<dbReference type="PANTHER" id="PTHR21716:SF53">
    <property type="entry name" value="PERMEASE PERM-RELATED"/>
    <property type="match status" value="1"/>
</dbReference>
<sequence length="339" mass="37210">MERQIVEISWGSLWRVFLAVMLAVTAYLIRDVLVTLVLAIVIASALDPLISFLQKWRIHRLLGTLVIYLSVFFGIAIILYKAVPIAMIELTNFLNNLSISSSSLFGEEYLIEVSKTISERISGFNDILLSGSSSLLGVASSFFGNVTLVVSVLILSFYLTVSHDGVERFLFAILPQQYESYALQIFERTKKKIGVWLRSQIMLSCIIGLSVGIGMAILGVPYAFLLGILAAVFELIPFVGPIFAGGIAVLVAFSQSFDLALYTLIMFLVVQQLESNVLIPLVMRHQIGLHPALVLVSLLAGVALGGVVGIILAVPAMVFLRELVEDWSDQKRKRAQMGV</sequence>
<feature type="transmembrane region" description="Helical" evidence="8">
    <location>
        <begin position="12"/>
        <end position="29"/>
    </location>
</feature>
<accession>A0A1G1ZYL5</accession>
<evidence type="ECO:0000256" key="8">
    <source>
        <dbReference type="SAM" id="Phobius"/>
    </source>
</evidence>
<feature type="transmembrane region" description="Helical" evidence="8">
    <location>
        <begin position="259"/>
        <end position="283"/>
    </location>
</feature>
<dbReference type="InterPro" id="IPR002549">
    <property type="entry name" value="AI-2E-like"/>
</dbReference>
<evidence type="ECO:0000256" key="4">
    <source>
        <dbReference type="ARBA" id="ARBA00022475"/>
    </source>
</evidence>
<name>A0A1G1ZYL5_9BACT</name>
<evidence type="ECO:0000256" key="6">
    <source>
        <dbReference type="ARBA" id="ARBA00022989"/>
    </source>
</evidence>
<dbReference type="EMBL" id="MHJO01000027">
    <property type="protein sequence ID" value="OGY68850.1"/>
    <property type="molecule type" value="Genomic_DNA"/>
</dbReference>
<dbReference type="PANTHER" id="PTHR21716">
    <property type="entry name" value="TRANSMEMBRANE PROTEIN"/>
    <property type="match status" value="1"/>
</dbReference>